<feature type="transmembrane region" description="Helical" evidence="2">
    <location>
        <begin position="12"/>
        <end position="30"/>
    </location>
</feature>
<evidence type="ECO:0000313" key="3">
    <source>
        <dbReference type="EMBL" id="SEW27910.1"/>
    </source>
</evidence>
<feature type="compositionally biased region" description="Polar residues" evidence="1">
    <location>
        <begin position="310"/>
        <end position="322"/>
    </location>
</feature>
<proteinExistence type="predicted"/>
<keyword evidence="2" id="KW-1133">Transmembrane helix</keyword>
<feature type="compositionally biased region" description="Polar residues" evidence="1">
    <location>
        <begin position="584"/>
        <end position="597"/>
    </location>
</feature>
<name>A0A1I0QLD7_9EURY</name>
<evidence type="ECO:0000256" key="2">
    <source>
        <dbReference type="SAM" id="Phobius"/>
    </source>
</evidence>
<dbReference type="EMBL" id="FOJA01000001">
    <property type="protein sequence ID" value="SEW27910.1"/>
    <property type="molecule type" value="Genomic_DNA"/>
</dbReference>
<keyword evidence="2" id="KW-0472">Membrane</keyword>
<sequence>MRFRDDTRGVTVQVGAVLLFATIIIALSVYQATVVPAENADVEYRHSQQVQGQLVDVRNALVSTAETGNARPATVSLGTEYPNRVFLVNPPPAAGTLRTDTYDDPRIEVSNVNATNNETRQYLDGSWAQPTKALSFVPGYNEYRNAPRLRYEASLLSNYYPEQNTSVPLTDQLLVDEQTRTVSLVALNGSLGTSRSSSVAVNPSALSAPAQRVQVQPETPGQPVNVTIPTVVNASVLRNSTSLGDNPNVTVTQNGTDRVTLSIDWSGPFTLRTAKVGVGSDATNPPPHYLTLVESDDDSVTVEARDEYNNPVSGTRVNTSEPSVFDDDDGEKRTNEDGRVTFDVDGDQPETEVTFGLVNGEGTFKQRTVNETVGSSSASVNGSGGAVVYLNDSRSFDGQDGGDTTGGFNFTVRNDHASQVNLTDVTVLPEDDEIDGLSDAATSEGRRQSELYANTTEENVTVDVPTGTGEYGYVGSRGLTLSVEESRTERTAIGDDFSTSETTVLNAGLGISSGETATIEVGEFYRGVTTDTPEAVNVTDENFRVAVSYERDGVRETDSFVVYPSASSGDDEGGGGGGSAPSATITETSNRGSSGQFGVSYSATANGDGDLERVSVEAAPLFSGPTLTASRGVSGESATGSFRLRGAPDIVYVVTVTVRDADGNTGSDTVFHVT</sequence>
<dbReference type="AlphaFoldDB" id="A0A1I0QLD7"/>
<keyword evidence="4" id="KW-1185">Reference proteome</keyword>
<dbReference type="OrthoDB" id="121941at2157"/>
<protein>
    <recommendedName>
        <fullName evidence="5">Secreted glycoprotein</fullName>
    </recommendedName>
</protein>
<accession>A0A1I0QLD7</accession>
<feature type="region of interest" description="Disordered" evidence="1">
    <location>
        <begin position="310"/>
        <end position="336"/>
    </location>
</feature>
<dbReference type="STRING" id="355548.SAMN04487945_2708"/>
<organism evidence="3 4">
    <name type="scientific">Halobacterium jilantaiense</name>
    <dbReference type="NCBI Taxonomy" id="355548"/>
    <lineage>
        <taxon>Archaea</taxon>
        <taxon>Methanobacteriati</taxon>
        <taxon>Methanobacteriota</taxon>
        <taxon>Stenosarchaea group</taxon>
        <taxon>Halobacteria</taxon>
        <taxon>Halobacteriales</taxon>
        <taxon>Halobacteriaceae</taxon>
        <taxon>Halobacterium</taxon>
    </lineage>
</organism>
<feature type="region of interest" description="Disordered" evidence="1">
    <location>
        <begin position="563"/>
        <end position="597"/>
    </location>
</feature>
<evidence type="ECO:0000256" key="1">
    <source>
        <dbReference type="SAM" id="MobiDB-lite"/>
    </source>
</evidence>
<dbReference type="RefSeq" id="WP_143052205.1">
    <property type="nucleotide sequence ID" value="NZ_FOJA01000001.1"/>
</dbReference>
<evidence type="ECO:0008006" key="5">
    <source>
        <dbReference type="Google" id="ProtNLM"/>
    </source>
</evidence>
<gene>
    <name evidence="3" type="ORF">SAMN04487945_2708</name>
</gene>
<reference evidence="3 4" key="1">
    <citation type="submission" date="2016-10" db="EMBL/GenBank/DDBJ databases">
        <authorList>
            <person name="de Groot N.N."/>
        </authorList>
    </citation>
    <scope>NUCLEOTIDE SEQUENCE [LARGE SCALE GENOMIC DNA]</scope>
    <source>
        <strain evidence="3 4">CGMCC 1.5337</strain>
    </source>
</reference>
<dbReference type="Proteomes" id="UP000198518">
    <property type="component" value="Unassembled WGS sequence"/>
</dbReference>
<evidence type="ECO:0000313" key="4">
    <source>
        <dbReference type="Proteomes" id="UP000198518"/>
    </source>
</evidence>
<keyword evidence="2" id="KW-0812">Transmembrane</keyword>